<dbReference type="Pfam" id="PF00583">
    <property type="entry name" value="Acetyltransf_1"/>
    <property type="match status" value="1"/>
</dbReference>
<evidence type="ECO:0000313" key="5">
    <source>
        <dbReference type="Proteomes" id="UP001208690"/>
    </source>
</evidence>
<dbReference type="PROSITE" id="PS51186">
    <property type="entry name" value="GNAT"/>
    <property type="match status" value="1"/>
</dbReference>
<dbReference type="InterPro" id="IPR050832">
    <property type="entry name" value="Bact_Acetyltransf"/>
</dbReference>
<dbReference type="CDD" id="cd04301">
    <property type="entry name" value="NAT_SF"/>
    <property type="match status" value="1"/>
</dbReference>
<evidence type="ECO:0000259" key="3">
    <source>
        <dbReference type="PROSITE" id="PS51186"/>
    </source>
</evidence>
<organism evidence="4 5">
    <name type="scientific">Roseobacter sinensis</name>
    <dbReference type="NCBI Taxonomy" id="2931391"/>
    <lineage>
        <taxon>Bacteria</taxon>
        <taxon>Pseudomonadati</taxon>
        <taxon>Pseudomonadota</taxon>
        <taxon>Alphaproteobacteria</taxon>
        <taxon>Rhodobacterales</taxon>
        <taxon>Roseobacteraceae</taxon>
        <taxon>Roseobacter</taxon>
    </lineage>
</organism>
<dbReference type="SUPFAM" id="SSF55729">
    <property type="entry name" value="Acyl-CoA N-acyltransferases (Nat)"/>
    <property type="match status" value="1"/>
</dbReference>
<dbReference type="Gene3D" id="3.40.630.30">
    <property type="match status" value="1"/>
</dbReference>
<accession>A0ABT3BE34</accession>
<dbReference type="PANTHER" id="PTHR43877">
    <property type="entry name" value="AMINOALKYLPHOSPHONATE N-ACETYLTRANSFERASE-RELATED-RELATED"/>
    <property type="match status" value="1"/>
</dbReference>
<evidence type="ECO:0000256" key="1">
    <source>
        <dbReference type="ARBA" id="ARBA00022679"/>
    </source>
</evidence>
<name>A0ABT3BE34_9RHOB</name>
<evidence type="ECO:0000313" key="4">
    <source>
        <dbReference type="EMBL" id="MCV3271674.1"/>
    </source>
</evidence>
<dbReference type="Proteomes" id="UP001208690">
    <property type="component" value="Unassembled WGS sequence"/>
</dbReference>
<keyword evidence="5" id="KW-1185">Reference proteome</keyword>
<comment type="caution">
    <text evidence="4">The sequence shown here is derived from an EMBL/GenBank/DDBJ whole genome shotgun (WGS) entry which is preliminary data.</text>
</comment>
<keyword evidence="2" id="KW-0012">Acyltransferase</keyword>
<proteinExistence type="predicted"/>
<dbReference type="EMBL" id="JALIEB010000005">
    <property type="protein sequence ID" value="MCV3271674.1"/>
    <property type="molecule type" value="Genomic_DNA"/>
</dbReference>
<keyword evidence="1" id="KW-0808">Transferase</keyword>
<feature type="domain" description="N-acetyltransferase" evidence="3">
    <location>
        <begin position="8"/>
        <end position="158"/>
    </location>
</feature>
<dbReference type="InterPro" id="IPR016181">
    <property type="entry name" value="Acyl_CoA_acyltransferase"/>
</dbReference>
<dbReference type="InterPro" id="IPR000182">
    <property type="entry name" value="GNAT_dom"/>
</dbReference>
<evidence type="ECO:0000256" key="2">
    <source>
        <dbReference type="ARBA" id="ARBA00023315"/>
    </source>
</evidence>
<dbReference type="RefSeq" id="WP_263843996.1">
    <property type="nucleotide sequence ID" value="NZ_JALIEB010000005.1"/>
</dbReference>
<protein>
    <submittedName>
        <fullName evidence="4">GNAT family N-acetyltransferase</fullName>
    </submittedName>
</protein>
<sequence>MKHPVFNGEVRPAGHDDLSTVLHMVAALAAYHGDVATVTADQLSCYIEGADPWVRILLAEEHGRALGYVALTPWSQMQFGLRGMDMHHLFVEPEARNRGVGRALIAASERAARDAGCHYLSVGTHPENRLAQDIYRGMGFEQLDPPGPRFRIALASAS</sequence>
<dbReference type="PANTHER" id="PTHR43877:SF1">
    <property type="entry name" value="ACETYLTRANSFERASE"/>
    <property type="match status" value="1"/>
</dbReference>
<reference evidence="4 5" key="1">
    <citation type="submission" date="2022-04" db="EMBL/GenBank/DDBJ databases">
        <title>Roseobacter sp. WL0113 is a bacterium isolated from neritic sediment.</title>
        <authorList>
            <person name="Wang L."/>
            <person name="He W."/>
            <person name="Zhang D.-F."/>
        </authorList>
    </citation>
    <scope>NUCLEOTIDE SEQUENCE [LARGE SCALE GENOMIC DNA]</scope>
    <source>
        <strain evidence="4 5">WL0113</strain>
    </source>
</reference>
<gene>
    <name evidence="4" type="ORF">MUB52_09560</name>
</gene>